<feature type="signal peptide" evidence="6">
    <location>
        <begin position="1"/>
        <end position="19"/>
    </location>
</feature>
<gene>
    <name evidence="7" type="ORF">D2V08_10610</name>
</gene>
<dbReference type="GO" id="GO:0004185">
    <property type="term" value="F:serine-type carboxypeptidase activity"/>
    <property type="evidence" value="ECO:0007669"/>
    <property type="project" value="InterPro"/>
</dbReference>
<dbReference type="EMBL" id="QXFH01000072">
    <property type="protein sequence ID" value="RIV32873.1"/>
    <property type="molecule type" value="Genomic_DNA"/>
</dbReference>
<dbReference type="PANTHER" id="PTHR11802">
    <property type="entry name" value="SERINE PROTEASE FAMILY S10 SERINE CARBOXYPEPTIDASE"/>
    <property type="match status" value="1"/>
</dbReference>
<keyword evidence="5" id="KW-0325">Glycoprotein</keyword>
<keyword evidence="8" id="KW-1185">Reference proteome</keyword>
<dbReference type="RefSeq" id="WP_119608138.1">
    <property type="nucleotide sequence ID" value="NZ_QXFH01000072.1"/>
</dbReference>
<organism evidence="7 8">
    <name type="scientific">Flagellimonas lutimaris</name>
    <dbReference type="NCBI Taxonomy" id="475082"/>
    <lineage>
        <taxon>Bacteria</taxon>
        <taxon>Pseudomonadati</taxon>
        <taxon>Bacteroidota</taxon>
        <taxon>Flavobacteriia</taxon>
        <taxon>Flavobacteriales</taxon>
        <taxon>Flavobacteriaceae</taxon>
        <taxon>Flagellimonas</taxon>
    </lineage>
</organism>
<proteinExistence type="predicted"/>
<keyword evidence="2" id="KW-0645">Protease</keyword>
<evidence type="ECO:0000313" key="8">
    <source>
        <dbReference type="Proteomes" id="UP000266067"/>
    </source>
</evidence>
<dbReference type="SUPFAM" id="SSF53474">
    <property type="entry name" value="alpha/beta-Hydrolases"/>
    <property type="match status" value="1"/>
</dbReference>
<sequence>MGKLYTLFTCILFSLTISAQQTDIDSLSVPEPKSFISNHQITNGGKLIKYKAIASETYLKNKSGEPVASIWSVAYIQNSTEDPSKRPVTFVFNGGPGSASVWLQMGMFGPQLVKVDSDAAKDDGAAPYTLVENTNGILDLTDLVFIDPVGTGFSKVIGKGKVEDFWGLTEDANSVAQFMRQWVTKNNRWLSPKYIIGESFGTTRAAGVANALEGNGQNMALNGLILISQALDYAGSTSVHDNITSYLTYLPSMAATAWYHKKAGQGKSLESFVEECRNYTYNFYAPALYKGSLLTDAEKNEVAEKLSYFIGLDKKYILKSNLRILMPRFQKQLLEEEGLAIGRLDGRYMGDEVDKLTDGPHLGDPSSYQISSAYTASLNHFYASELGVKMDRPYLNSNGEIYGKWNWKPVAKESGWEPSYVNVTRKLSETMRRNTGMKVMVASGYYDLICPFFDAEYTFSRNGIEREKIKMVYYEAGHMMYTHQPDLIKLAQDVREFLSRK</sequence>
<dbReference type="InterPro" id="IPR029058">
    <property type="entry name" value="AB_hydrolase_fold"/>
</dbReference>
<evidence type="ECO:0000256" key="3">
    <source>
        <dbReference type="ARBA" id="ARBA00022729"/>
    </source>
</evidence>
<evidence type="ECO:0000256" key="4">
    <source>
        <dbReference type="ARBA" id="ARBA00022801"/>
    </source>
</evidence>
<dbReference type="OrthoDB" id="9770107at2"/>
<dbReference type="AlphaFoldDB" id="A0A3A1NBQ3"/>
<evidence type="ECO:0000256" key="1">
    <source>
        <dbReference type="ARBA" id="ARBA00022645"/>
    </source>
</evidence>
<reference evidence="7 8" key="1">
    <citation type="submission" date="2018-08" db="EMBL/GenBank/DDBJ databases">
        <title>Proposal of Muricauda 72 sp.nov. and Muricauda NH166 sp.nov., isolated from seawater.</title>
        <authorList>
            <person name="Cheng H."/>
            <person name="Wu Y.-H."/>
            <person name="Guo L.-L."/>
            <person name="Xu X.-W."/>
        </authorList>
    </citation>
    <scope>NUCLEOTIDE SEQUENCE [LARGE SCALE GENOMIC DNA]</scope>
    <source>
        <strain evidence="7 8">KCTC 22173</strain>
    </source>
</reference>
<evidence type="ECO:0000256" key="2">
    <source>
        <dbReference type="ARBA" id="ARBA00022670"/>
    </source>
</evidence>
<evidence type="ECO:0000313" key="7">
    <source>
        <dbReference type="EMBL" id="RIV32873.1"/>
    </source>
</evidence>
<evidence type="ECO:0000256" key="5">
    <source>
        <dbReference type="ARBA" id="ARBA00023180"/>
    </source>
</evidence>
<name>A0A3A1NBQ3_9FLAO</name>
<protein>
    <submittedName>
        <fullName evidence="7">Peptidase S10</fullName>
    </submittedName>
</protein>
<dbReference type="Gene3D" id="3.40.50.1820">
    <property type="entry name" value="alpha/beta hydrolase"/>
    <property type="match status" value="1"/>
</dbReference>
<feature type="chain" id="PRO_5017316690" evidence="6">
    <location>
        <begin position="20"/>
        <end position="501"/>
    </location>
</feature>
<dbReference type="Pfam" id="PF00450">
    <property type="entry name" value="Peptidase_S10"/>
    <property type="match status" value="1"/>
</dbReference>
<dbReference type="PANTHER" id="PTHR11802:SF3">
    <property type="entry name" value="RETINOID-INDUCIBLE SERINE CARBOXYPEPTIDASE"/>
    <property type="match status" value="1"/>
</dbReference>
<keyword evidence="1" id="KW-0121">Carboxypeptidase</keyword>
<keyword evidence="4" id="KW-0378">Hydrolase</keyword>
<dbReference type="GO" id="GO:0006508">
    <property type="term" value="P:proteolysis"/>
    <property type="evidence" value="ECO:0007669"/>
    <property type="project" value="UniProtKB-KW"/>
</dbReference>
<accession>A0A3A1NBQ3</accession>
<keyword evidence="3 6" id="KW-0732">Signal</keyword>
<dbReference type="Proteomes" id="UP000266067">
    <property type="component" value="Unassembled WGS sequence"/>
</dbReference>
<evidence type="ECO:0000256" key="6">
    <source>
        <dbReference type="SAM" id="SignalP"/>
    </source>
</evidence>
<dbReference type="InterPro" id="IPR001563">
    <property type="entry name" value="Peptidase_S10"/>
</dbReference>
<comment type="caution">
    <text evidence="7">The sequence shown here is derived from an EMBL/GenBank/DDBJ whole genome shotgun (WGS) entry which is preliminary data.</text>
</comment>